<dbReference type="EMBL" id="AZDB01000035">
    <property type="protein sequence ID" value="KRK41597.1"/>
    <property type="molecule type" value="Genomic_DNA"/>
</dbReference>
<comment type="caution">
    <text evidence="2">The sequence shown here is derived from an EMBL/GenBank/DDBJ whole genome shotgun (WGS) entry which is preliminary data.</text>
</comment>
<reference evidence="2 3" key="1">
    <citation type="journal article" date="2015" name="Genome Announc.">
        <title>Expanding the biotechnology potential of lactobacilli through comparative genomics of 213 strains and associated genera.</title>
        <authorList>
            <person name="Sun Z."/>
            <person name="Harris H.M."/>
            <person name="McCann A."/>
            <person name="Guo C."/>
            <person name="Argimon S."/>
            <person name="Zhang W."/>
            <person name="Yang X."/>
            <person name="Jeffery I.B."/>
            <person name="Cooney J.C."/>
            <person name="Kagawa T.F."/>
            <person name="Liu W."/>
            <person name="Song Y."/>
            <person name="Salvetti E."/>
            <person name="Wrobel A."/>
            <person name="Rasinkangas P."/>
            <person name="Parkhill J."/>
            <person name="Rea M.C."/>
            <person name="O'Sullivan O."/>
            <person name="Ritari J."/>
            <person name="Douillard F.P."/>
            <person name="Paul Ross R."/>
            <person name="Yang R."/>
            <person name="Briner A.E."/>
            <person name="Felis G.E."/>
            <person name="de Vos W.M."/>
            <person name="Barrangou R."/>
            <person name="Klaenhammer T.R."/>
            <person name="Caufield P.W."/>
            <person name="Cui Y."/>
            <person name="Zhang H."/>
            <person name="O'Toole P.W."/>
        </authorList>
    </citation>
    <scope>NUCLEOTIDE SEQUENCE [LARGE SCALE GENOMIC DNA]</scope>
    <source>
        <strain evidence="2 3">JCM 15951</strain>
    </source>
</reference>
<evidence type="ECO:0000259" key="1">
    <source>
        <dbReference type="Pfam" id="PF13731"/>
    </source>
</evidence>
<dbReference type="InterPro" id="IPR027994">
    <property type="entry name" value="WxL_dom"/>
</dbReference>
<gene>
    <name evidence="2" type="ORF">FD26_GL001281</name>
</gene>
<dbReference type="Proteomes" id="UP000050964">
    <property type="component" value="Unassembled WGS sequence"/>
</dbReference>
<feature type="domain" description="WxL" evidence="1">
    <location>
        <begin position="69"/>
        <end position="209"/>
    </location>
</feature>
<dbReference type="AlphaFoldDB" id="A0A837RFB0"/>
<protein>
    <submittedName>
        <fullName evidence="2">Extracellular protein</fullName>
    </submittedName>
</protein>
<dbReference type="Pfam" id="PF13731">
    <property type="entry name" value="WxL"/>
    <property type="match status" value="1"/>
</dbReference>
<evidence type="ECO:0000313" key="3">
    <source>
        <dbReference type="Proteomes" id="UP000050964"/>
    </source>
</evidence>
<sequence length="210" mass="20575">MEGKIMKKILRNSLLVGAALLGIGSFGFESISTKAATTPAPTTSKAGAVITPGTISSDSVPGATASGVATPGIDFGTVPSSAGDVTYKSTAIASDLHVTNPGQGTGWSVSVADSPFTDGTNTLKNAQFSFTDASAVKADATDNVSTLPTFSGSVLVSSAPVTVLNAATGTGVGAYTASYGATDASLLVPAGNIGGSYSSTLTWTLSDAPA</sequence>
<evidence type="ECO:0000313" key="2">
    <source>
        <dbReference type="EMBL" id="KRK41597.1"/>
    </source>
</evidence>
<proteinExistence type="predicted"/>
<name>A0A837RFB0_9LACO</name>
<organism evidence="2 3">
    <name type="scientific">Companilactobacillus crustorum JCM 15951</name>
    <dbReference type="NCBI Taxonomy" id="1423737"/>
    <lineage>
        <taxon>Bacteria</taxon>
        <taxon>Bacillati</taxon>
        <taxon>Bacillota</taxon>
        <taxon>Bacilli</taxon>
        <taxon>Lactobacillales</taxon>
        <taxon>Lactobacillaceae</taxon>
        <taxon>Companilactobacillus</taxon>
    </lineage>
</organism>
<accession>A0A837RFB0</accession>